<protein>
    <submittedName>
        <fullName evidence="7">Transmembrane protein 129, E3 ubiquitin protein ligase</fullName>
    </submittedName>
</protein>
<dbReference type="Pfam" id="PF10272">
    <property type="entry name" value="Tmpp129"/>
    <property type="match status" value="1"/>
</dbReference>
<evidence type="ECO:0000256" key="2">
    <source>
        <dbReference type="ARBA" id="ARBA00007332"/>
    </source>
</evidence>
<reference evidence="7" key="1">
    <citation type="submission" date="2025-08" db="UniProtKB">
        <authorList>
            <consortium name="Ensembl"/>
        </authorList>
    </citation>
    <scope>IDENTIFICATION</scope>
</reference>
<dbReference type="GO" id="GO:0005783">
    <property type="term" value="C:endoplasmic reticulum"/>
    <property type="evidence" value="ECO:0007669"/>
    <property type="project" value="TreeGrafter"/>
</dbReference>
<evidence type="ECO:0000256" key="3">
    <source>
        <dbReference type="ARBA" id="ARBA00022692"/>
    </source>
</evidence>
<keyword evidence="4 6" id="KW-1133">Transmembrane helix</keyword>
<dbReference type="PANTHER" id="PTHR31322:SF2">
    <property type="entry name" value="E3 UBIQUITIN-PROTEIN LIGASE TM129"/>
    <property type="match status" value="1"/>
</dbReference>
<comment type="similarity">
    <text evidence="2">Belongs to the TMEM129 family.</text>
</comment>
<dbReference type="GeneTree" id="ENSGT00390000013284"/>
<proteinExistence type="inferred from homology"/>
<dbReference type="GO" id="GO:0061630">
    <property type="term" value="F:ubiquitin protein ligase activity"/>
    <property type="evidence" value="ECO:0007669"/>
    <property type="project" value="InterPro"/>
</dbReference>
<feature type="transmembrane region" description="Helical" evidence="6">
    <location>
        <begin position="93"/>
        <end position="114"/>
    </location>
</feature>
<keyword evidence="8" id="KW-1185">Reference proteome</keyword>
<evidence type="ECO:0000256" key="1">
    <source>
        <dbReference type="ARBA" id="ARBA00004141"/>
    </source>
</evidence>
<evidence type="ECO:0000313" key="7">
    <source>
        <dbReference type="Ensembl" id="ENSOSIP00000048731.1"/>
    </source>
</evidence>
<evidence type="ECO:0000313" key="8">
    <source>
        <dbReference type="Proteomes" id="UP000694383"/>
    </source>
</evidence>
<sequence length="417" mass="46049">MESPELSFTLAYVVLAFCFVFTPNEFRAAGLTVQNVFASWLGSEDVGFIQYHVKRTSVTALVHSALPLGYYLGMCVAAPEKNLAFIHQVSGSWRIFLLLSLCLHFLSLALVIYWSRRRWHNHPISRALQAHARAPNSSWGAMASSINTEFRRIDKFATGVPGASVIVTDSWVLKVTTYHVHVALQSECHVTVTQSRQHQLSPDSGSPVEILTLRVDSINPAVKAFTIRVNSSDYADFREKLHAPIRVSPNVVIHQTISELFLETFRAQVELNQVYRLPAGQEVESCIGCMQVPAGVKLVRLCQTAGECMHQCARAVKARAQNASVIIRYLACTCIVLSSFPKALYSHKPIGSFTHIHTLVAPPLPNTGSKLPPEVGFIVLPRDTSTHGRAGLEPAIRCTTAVPVWNPYGLCFYSLGI</sequence>
<comment type="subcellular location">
    <subcellularLocation>
        <location evidence="1">Membrane</location>
        <topology evidence="1">Multi-pass membrane protein</topology>
    </subcellularLocation>
</comment>
<name>A0A8C8A237_9TELE</name>
<dbReference type="GO" id="GO:0016567">
    <property type="term" value="P:protein ubiquitination"/>
    <property type="evidence" value="ECO:0007669"/>
    <property type="project" value="InterPro"/>
</dbReference>
<reference evidence="7" key="2">
    <citation type="submission" date="2025-09" db="UniProtKB">
        <authorList>
            <consortium name="Ensembl"/>
        </authorList>
    </citation>
    <scope>IDENTIFICATION</scope>
</reference>
<organism evidence="7 8">
    <name type="scientific">Oryzias sinensis</name>
    <name type="common">Chinese medaka</name>
    <dbReference type="NCBI Taxonomy" id="183150"/>
    <lineage>
        <taxon>Eukaryota</taxon>
        <taxon>Metazoa</taxon>
        <taxon>Chordata</taxon>
        <taxon>Craniata</taxon>
        <taxon>Vertebrata</taxon>
        <taxon>Euteleostomi</taxon>
        <taxon>Actinopterygii</taxon>
        <taxon>Neopterygii</taxon>
        <taxon>Teleostei</taxon>
        <taxon>Neoteleostei</taxon>
        <taxon>Acanthomorphata</taxon>
        <taxon>Ovalentaria</taxon>
        <taxon>Atherinomorphae</taxon>
        <taxon>Beloniformes</taxon>
        <taxon>Adrianichthyidae</taxon>
        <taxon>Oryziinae</taxon>
        <taxon>Oryzias</taxon>
    </lineage>
</organism>
<keyword evidence="5 6" id="KW-0472">Membrane</keyword>
<keyword evidence="3 6" id="KW-0812">Transmembrane</keyword>
<dbReference type="PANTHER" id="PTHR31322">
    <property type="entry name" value="E3 UBIQUITIN-PROTEIN LIGASE TM129"/>
    <property type="match status" value="1"/>
</dbReference>
<evidence type="ECO:0000256" key="6">
    <source>
        <dbReference type="SAM" id="Phobius"/>
    </source>
</evidence>
<dbReference type="InterPro" id="IPR018801">
    <property type="entry name" value="TM129"/>
</dbReference>
<dbReference type="Ensembl" id="ENSOSIT00000051206.1">
    <property type="protein sequence ID" value="ENSOSIP00000048731.1"/>
    <property type="gene ID" value="ENSOSIG00000022929.1"/>
</dbReference>
<evidence type="ECO:0000256" key="4">
    <source>
        <dbReference type="ARBA" id="ARBA00022989"/>
    </source>
</evidence>
<dbReference type="Proteomes" id="UP000694383">
    <property type="component" value="Unplaced"/>
</dbReference>
<dbReference type="AlphaFoldDB" id="A0A8C8A237"/>
<accession>A0A8C8A237</accession>
<dbReference type="GO" id="GO:0016020">
    <property type="term" value="C:membrane"/>
    <property type="evidence" value="ECO:0007669"/>
    <property type="project" value="UniProtKB-SubCell"/>
</dbReference>
<evidence type="ECO:0000256" key="5">
    <source>
        <dbReference type="ARBA" id="ARBA00023136"/>
    </source>
</evidence>